<proteinExistence type="predicted"/>
<organism evidence="1 2">
    <name type="scientific">Morganella morganii</name>
    <name type="common">Proteus morganii</name>
    <dbReference type="NCBI Taxonomy" id="582"/>
    <lineage>
        <taxon>Bacteria</taxon>
        <taxon>Pseudomonadati</taxon>
        <taxon>Pseudomonadota</taxon>
        <taxon>Gammaproteobacteria</taxon>
        <taxon>Enterobacterales</taxon>
        <taxon>Morganellaceae</taxon>
        <taxon>Morganella</taxon>
    </lineage>
</organism>
<gene>
    <name evidence="1" type="ORF">N0392_03315</name>
</gene>
<sequence>MPMFKVTCKWNGKPWEKDIEAEDEADCTEHMYLFGVLIGKADIQDLQLTEIKEKKTMSGHPHADLMAKAAEIAKTDKEWYSQFQRLIGGEWQSPIAEFVFLPEIEYRMKPRYIDINGYQVPEPVQESLEYGTGYCVVGLDGIDYQRWCDDEDDENLLKQGRIHLTREAAEAHRSALISFTQK</sequence>
<comment type="caution">
    <text evidence="1">The sequence shown here is derived from an EMBL/GenBank/DDBJ whole genome shotgun (WGS) entry which is preliminary data.</text>
</comment>
<dbReference type="RefSeq" id="WP_087769856.1">
    <property type="nucleotide sequence ID" value="NZ_CP048275.1"/>
</dbReference>
<accession>A0A9Q4CKI3</accession>
<name>A0A9Q4CKI3_MORMO</name>
<reference evidence="1" key="1">
    <citation type="submission" date="2022-08" db="EMBL/GenBank/DDBJ databases">
        <authorList>
            <person name="Dale J.L."/>
        </authorList>
    </citation>
    <scope>NUCLEOTIDE SEQUENCE</scope>
    <source>
        <strain evidence="1">2022EL-00758</strain>
    </source>
</reference>
<protein>
    <submittedName>
        <fullName evidence="1">Uncharacterized protein</fullName>
    </submittedName>
</protein>
<dbReference type="Proteomes" id="UP001076655">
    <property type="component" value="Unassembled WGS sequence"/>
</dbReference>
<evidence type="ECO:0000313" key="1">
    <source>
        <dbReference type="EMBL" id="MCY0788718.1"/>
    </source>
</evidence>
<dbReference type="AlphaFoldDB" id="A0A9Q4CKI3"/>
<dbReference type="EMBL" id="JAPNMI010000002">
    <property type="protein sequence ID" value="MCY0788718.1"/>
    <property type="molecule type" value="Genomic_DNA"/>
</dbReference>
<evidence type="ECO:0000313" key="2">
    <source>
        <dbReference type="Proteomes" id="UP001076655"/>
    </source>
</evidence>